<dbReference type="RefSeq" id="WP_132617448.1">
    <property type="nucleotide sequence ID" value="NZ_SMKQ01000113.1"/>
</dbReference>
<evidence type="ECO:0000256" key="5">
    <source>
        <dbReference type="ARBA" id="ARBA00023136"/>
    </source>
</evidence>
<keyword evidence="2" id="KW-1003">Cell membrane</keyword>
<keyword evidence="8" id="KW-1185">Reference proteome</keyword>
<evidence type="ECO:0000313" key="7">
    <source>
        <dbReference type="EMBL" id="TDD43396.1"/>
    </source>
</evidence>
<feature type="transmembrane region" description="Helical" evidence="6">
    <location>
        <begin position="111"/>
        <end position="133"/>
    </location>
</feature>
<evidence type="ECO:0000256" key="2">
    <source>
        <dbReference type="ARBA" id="ARBA00022475"/>
    </source>
</evidence>
<accession>A0A4R4YFE5</accession>
<dbReference type="Proteomes" id="UP000295302">
    <property type="component" value="Unassembled WGS sequence"/>
</dbReference>
<comment type="subcellular location">
    <subcellularLocation>
        <location evidence="1">Cell membrane</location>
        <topology evidence="1">Multi-pass membrane protein</topology>
    </subcellularLocation>
</comment>
<dbReference type="PANTHER" id="PTHR23513">
    <property type="entry name" value="INTEGRAL MEMBRANE EFFLUX PROTEIN-RELATED"/>
    <property type="match status" value="1"/>
</dbReference>
<dbReference type="SUPFAM" id="SSF103473">
    <property type="entry name" value="MFS general substrate transporter"/>
    <property type="match status" value="1"/>
</dbReference>
<dbReference type="InterPro" id="IPR011701">
    <property type="entry name" value="MFS"/>
</dbReference>
<dbReference type="InterPro" id="IPR036259">
    <property type="entry name" value="MFS_trans_sf"/>
</dbReference>
<feature type="transmembrane region" description="Helical" evidence="6">
    <location>
        <begin position="344"/>
        <end position="364"/>
    </location>
</feature>
<protein>
    <submittedName>
        <fullName evidence="7">MFS transporter</fullName>
    </submittedName>
</protein>
<evidence type="ECO:0000313" key="8">
    <source>
        <dbReference type="Proteomes" id="UP000295302"/>
    </source>
</evidence>
<feature type="transmembrane region" description="Helical" evidence="6">
    <location>
        <begin position="52"/>
        <end position="73"/>
    </location>
</feature>
<keyword evidence="4 6" id="KW-1133">Transmembrane helix</keyword>
<dbReference type="GO" id="GO:0005886">
    <property type="term" value="C:plasma membrane"/>
    <property type="evidence" value="ECO:0007669"/>
    <property type="project" value="UniProtKB-SubCell"/>
</dbReference>
<feature type="transmembrane region" description="Helical" evidence="6">
    <location>
        <begin position="20"/>
        <end position="46"/>
    </location>
</feature>
<keyword evidence="5 6" id="KW-0472">Membrane</keyword>
<dbReference type="PANTHER" id="PTHR23513:SF6">
    <property type="entry name" value="MAJOR FACILITATOR SUPERFAMILY ASSOCIATED DOMAIN-CONTAINING PROTEIN"/>
    <property type="match status" value="1"/>
</dbReference>
<evidence type="ECO:0000256" key="1">
    <source>
        <dbReference type="ARBA" id="ARBA00004651"/>
    </source>
</evidence>
<proteinExistence type="predicted"/>
<dbReference type="Pfam" id="PF07690">
    <property type="entry name" value="MFS_1"/>
    <property type="match status" value="1"/>
</dbReference>
<evidence type="ECO:0000256" key="4">
    <source>
        <dbReference type="ARBA" id="ARBA00022989"/>
    </source>
</evidence>
<feature type="transmembrane region" description="Helical" evidence="6">
    <location>
        <begin position="320"/>
        <end position="338"/>
    </location>
</feature>
<sequence>MSATAVERPLLRLRAFRNLFVAAAVSQFGSQITYVALPLLAVTVLGAGAGEVGLLASLGTLTVLIVGLPAGVWVDRVRRLPLMIVTDLARAAALLSIPLAWWGGWLSMGQLYVVAVLVGAGSLLFDVACLSLVPGLVGRTRLTSANSLLVGTGAGMDVAGRSAAGLLVHTAGAPLAILLDALSYVWSAAWLRRVPEHPDATVPGVAGALRDGEEAGGVARAPRHGARAIGGVRAEGMGRQVSEGVRFLVGNPVLMAALIQGAMANLAFPLCSVLLPVLIVGGLGHPEWVLGAYLAGGGLGVLAGSSAAHALARRFGTGRAAWLVSLATAPAALAIPFLGHGPWLWLAAAAWFVLMFRTGVNNVLLVSLRQRVTPDEMLGRMTATVRLLLMGATGAGGLLAALLGELWGVRAALWAGALIMALSWIPFLRSPLRTHP</sequence>
<feature type="transmembrane region" description="Helical" evidence="6">
    <location>
        <begin position="385"/>
        <end position="403"/>
    </location>
</feature>
<comment type="caution">
    <text evidence="7">The sequence shown here is derived from an EMBL/GenBank/DDBJ whole genome shotgun (WGS) entry which is preliminary data.</text>
</comment>
<evidence type="ECO:0000256" key="6">
    <source>
        <dbReference type="SAM" id="Phobius"/>
    </source>
</evidence>
<gene>
    <name evidence="7" type="ORF">E1286_28940</name>
</gene>
<dbReference type="Gene3D" id="1.20.1250.20">
    <property type="entry name" value="MFS general substrate transporter like domains"/>
    <property type="match status" value="1"/>
</dbReference>
<feature type="transmembrane region" description="Helical" evidence="6">
    <location>
        <begin position="409"/>
        <end position="428"/>
    </location>
</feature>
<organism evidence="7 8">
    <name type="scientific">Nonomuraea terrae</name>
    <dbReference type="NCBI Taxonomy" id="2530383"/>
    <lineage>
        <taxon>Bacteria</taxon>
        <taxon>Bacillati</taxon>
        <taxon>Actinomycetota</taxon>
        <taxon>Actinomycetes</taxon>
        <taxon>Streptosporangiales</taxon>
        <taxon>Streptosporangiaceae</taxon>
        <taxon>Nonomuraea</taxon>
    </lineage>
</organism>
<feature type="transmembrane region" description="Helical" evidence="6">
    <location>
        <begin position="80"/>
        <end position="105"/>
    </location>
</feature>
<dbReference type="GO" id="GO:0022857">
    <property type="term" value="F:transmembrane transporter activity"/>
    <property type="evidence" value="ECO:0007669"/>
    <property type="project" value="InterPro"/>
</dbReference>
<dbReference type="AlphaFoldDB" id="A0A4R4YFE5"/>
<feature type="transmembrane region" description="Helical" evidence="6">
    <location>
        <begin position="247"/>
        <end position="268"/>
    </location>
</feature>
<dbReference type="CDD" id="cd06173">
    <property type="entry name" value="MFS_MefA_like"/>
    <property type="match status" value="1"/>
</dbReference>
<dbReference type="EMBL" id="SMKQ01000113">
    <property type="protein sequence ID" value="TDD43396.1"/>
    <property type="molecule type" value="Genomic_DNA"/>
</dbReference>
<name>A0A4R4YFE5_9ACTN</name>
<evidence type="ECO:0000256" key="3">
    <source>
        <dbReference type="ARBA" id="ARBA00022692"/>
    </source>
</evidence>
<feature type="transmembrane region" description="Helical" evidence="6">
    <location>
        <begin position="288"/>
        <end position="308"/>
    </location>
</feature>
<keyword evidence="3 6" id="KW-0812">Transmembrane</keyword>
<dbReference type="OrthoDB" id="9815525at2"/>
<reference evidence="7 8" key="1">
    <citation type="submission" date="2019-03" db="EMBL/GenBank/DDBJ databases">
        <title>Draft genome sequences of novel Actinobacteria.</title>
        <authorList>
            <person name="Sahin N."/>
            <person name="Ay H."/>
            <person name="Saygin H."/>
        </authorList>
    </citation>
    <scope>NUCLEOTIDE SEQUENCE [LARGE SCALE GENOMIC DNA]</scope>
    <source>
        <strain evidence="7 8">CH32</strain>
    </source>
</reference>